<keyword evidence="1" id="KW-1133">Transmembrane helix</keyword>
<name>A0A8H6Z9V8_9AGAR</name>
<keyword evidence="1" id="KW-0472">Membrane</keyword>
<sequence length="129" mass="14279">MAVQSLRSSSFRGLIGPSLSSNEYVSCFGFSALGYFVASLAPASILDLPASSLVLTSRPYYYMPIRIRSRESNFLPPATVRLAIRALKSQHSHLHVIFFPANQTSIMVSISLLMVFLSPRRTLSESYCI</sequence>
<protein>
    <submittedName>
        <fullName evidence="2">Uncharacterized protein</fullName>
    </submittedName>
</protein>
<accession>A0A8H6Z9V8</accession>
<feature type="transmembrane region" description="Helical" evidence="1">
    <location>
        <begin position="21"/>
        <end position="45"/>
    </location>
</feature>
<organism evidence="2 3">
    <name type="scientific">Mycena sanguinolenta</name>
    <dbReference type="NCBI Taxonomy" id="230812"/>
    <lineage>
        <taxon>Eukaryota</taxon>
        <taxon>Fungi</taxon>
        <taxon>Dikarya</taxon>
        <taxon>Basidiomycota</taxon>
        <taxon>Agaricomycotina</taxon>
        <taxon>Agaricomycetes</taxon>
        <taxon>Agaricomycetidae</taxon>
        <taxon>Agaricales</taxon>
        <taxon>Marasmiineae</taxon>
        <taxon>Mycenaceae</taxon>
        <taxon>Mycena</taxon>
    </lineage>
</organism>
<feature type="transmembrane region" description="Helical" evidence="1">
    <location>
        <begin position="97"/>
        <end position="117"/>
    </location>
</feature>
<dbReference type="AlphaFoldDB" id="A0A8H6Z9V8"/>
<dbReference type="EMBL" id="JACAZH010000003">
    <property type="protein sequence ID" value="KAF7373006.1"/>
    <property type="molecule type" value="Genomic_DNA"/>
</dbReference>
<reference evidence="2" key="1">
    <citation type="submission" date="2020-05" db="EMBL/GenBank/DDBJ databases">
        <title>Mycena genomes resolve the evolution of fungal bioluminescence.</title>
        <authorList>
            <person name="Tsai I.J."/>
        </authorList>
    </citation>
    <scope>NUCLEOTIDE SEQUENCE</scope>
    <source>
        <strain evidence="2">160909Yilan</strain>
    </source>
</reference>
<evidence type="ECO:0000313" key="2">
    <source>
        <dbReference type="EMBL" id="KAF7373006.1"/>
    </source>
</evidence>
<dbReference type="Proteomes" id="UP000623467">
    <property type="component" value="Unassembled WGS sequence"/>
</dbReference>
<keyword evidence="3" id="KW-1185">Reference proteome</keyword>
<proteinExistence type="predicted"/>
<comment type="caution">
    <text evidence="2">The sequence shown here is derived from an EMBL/GenBank/DDBJ whole genome shotgun (WGS) entry which is preliminary data.</text>
</comment>
<gene>
    <name evidence="2" type="ORF">MSAN_00508000</name>
</gene>
<evidence type="ECO:0000256" key="1">
    <source>
        <dbReference type="SAM" id="Phobius"/>
    </source>
</evidence>
<keyword evidence="1" id="KW-0812">Transmembrane</keyword>
<evidence type="ECO:0000313" key="3">
    <source>
        <dbReference type="Proteomes" id="UP000623467"/>
    </source>
</evidence>